<sequence length="429" mass="46622">MKHLVIVDGVRTPFIKFNTLFKDLPAQRLGAFALQALIERNHLKGHEIDEVIVGNVAQPPEAANIARNIALFAGLDERVPAFSVQRNCASGMQAVADAWYRVQVGHGRTYLAGGVESMSQIPLLFNRPAQDWFNDLFKARRTGQKLKTLLRIRPSYFKPIIGLQLGLTDGFCGKNMGQVTEALAKEFSIDRQAQDAFALQSHQKAEQAVKKNIFQQEIVPVSAPGSNQPVKTDNGIRFGQTMEALSRLKPVFDSREGTITAGNASQITDGAAMLLLMEEAYALSCGYRPLARVKAFAFAALNPEKMGLGPVYSMRRLFEKSGITLKDIDLIEINEAFAAQVIANLQLAESKTLCEKYLGLNRPLGAIDLQKLNVNGGAIALGHPVGASGARLLLTLAREMKRRQAQLGLAALCVGGGQGAAFLLENVQA</sequence>
<feature type="domain" description="Thiolase N-terminal" evidence="10">
    <location>
        <begin position="5"/>
        <end position="279"/>
    </location>
</feature>
<feature type="active site" description="Proton acceptor" evidence="8">
    <location>
        <position position="413"/>
    </location>
</feature>
<accession>H1XR42</accession>
<organism evidence="13 14">
    <name type="scientific">Caldithrix abyssi DSM 13497</name>
    <dbReference type="NCBI Taxonomy" id="880073"/>
    <lineage>
        <taxon>Bacteria</taxon>
        <taxon>Pseudomonadati</taxon>
        <taxon>Calditrichota</taxon>
        <taxon>Calditrichia</taxon>
        <taxon>Calditrichales</taxon>
        <taxon>Calditrichaceae</taxon>
        <taxon>Caldithrix</taxon>
    </lineage>
</organism>
<dbReference type="InterPro" id="IPR002155">
    <property type="entry name" value="Thiolase"/>
</dbReference>
<dbReference type="GO" id="GO:0006635">
    <property type="term" value="P:fatty acid beta-oxidation"/>
    <property type="evidence" value="ECO:0007669"/>
    <property type="project" value="TreeGrafter"/>
</dbReference>
<evidence type="ECO:0000256" key="9">
    <source>
        <dbReference type="RuleBase" id="RU003557"/>
    </source>
</evidence>
<comment type="pathway">
    <text evidence="1">Lipid metabolism; fatty acid beta-oxidation.</text>
</comment>
<dbReference type="Proteomes" id="UP000183868">
    <property type="component" value="Chromosome"/>
</dbReference>
<proteinExistence type="inferred from homology"/>
<dbReference type="PANTHER" id="PTHR18919">
    <property type="entry name" value="ACETYL-COA C-ACYLTRANSFERASE"/>
    <property type="match status" value="1"/>
</dbReference>
<keyword evidence="14" id="KW-1185">Reference proteome</keyword>
<protein>
    <recommendedName>
        <fullName evidence="7">acetyl-CoA C-acyltransferase</fullName>
        <ecNumber evidence="7">2.3.1.16</ecNumber>
    </recommendedName>
</protein>
<dbReference type="InterPro" id="IPR020610">
    <property type="entry name" value="Thiolase_AS"/>
</dbReference>
<reference evidence="12 15" key="2">
    <citation type="submission" date="2016-11" db="EMBL/GenBank/DDBJ databases">
        <title>Genomic analysis of Caldithrix abyssi and proposal of a novel bacterial phylum Caldithrichaeota.</title>
        <authorList>
            <person name="Kublanov I."/>
            <person name="Sigalova O."/>
            <person name="Gavrilov S."/>
            <person name="Lebedinsky A."/>
            <person name="Ivanova N."/>
            <person name="Daum C."/>
            <person name="Reddy T."/>
            <person name="Klenk H.P."/>
            <person name="Goker M."/>
            <person name="Reva O."/>
            <person name="Miroshnichenko M."/>
            <person name="Kyprides N."/>
            <person name="Woyke T."/>
            <person name="Gelfand M."/>
        </authorList>
    </citation>
    <scope>NUCLEOTIDE SEQUENCE [LARGE SCALE GENOMIC DNA]</scope>
    <source>
        <strain evidence="12 15">LF13</strain>
    </source>
</reference>
<dbReference type="PIRSF" id="PIRSF000429">
    <property type="entry name" value="Ac-CoA_Ac_transf"/>
    <property type="match status" value="1"/>
</dbReference>
<gene>
    <name evidence="12" type="ORF">Cabys_291</name>
    <name evidence="13" type="ORF">Calab_1573</name>
</gene>
<evidence type="ECO:0000256" key="4">
    <source>
        <dbReference type="ARBA" id="ARBA00022832"/>
    </source>
</evidence>
<evidence type="ECO:0000256" key="7">
    <source>
        <dbReference type="ARBA" id="ARBA00024073"/>
    </source>
</evidence>
<evidence type="ECO:0000256" key="2">
    <source>
        <dbReference type="ARBA" id="ARBA00010982"/>
    </source>
</evidence>
<dbReference type="SUPFAM" id="SSF53901">
    <property type="entry name" value="Thiolase-like"/>
    <property type="match status" value="2"/>
</dbReference>
<evidence type="ECO:0000313" key="13">
    <source>
        <dbReference type="EMBL" id="EHO41193.1"/>
    </source>
</evidence>
<dbReference type="KEGG" id="caby:Cabys_291"/>
<evidence type="ECO:0000313" key="14">
    <source>
        <dbReference type="Proteomes" id="UP000004671"/>
    </source>
</evidence>
<keyword evidence="5" id="KW-0443">Lipid metabolism</keyword>
<evidence type="ECO:0000313" key="15">
    <source>
        <dbReference type="Proteomes" id="UP000183868"/>
    </source>
</evidence>
<keyword evidence="4" id="KW-0276">Fatty acid metabolism</keyword>
<dbReference type="Proteomes" id="UP000004671">
    <property type="component" value="Chromosome"/>
</dbReference>
<dbReference type="Pfam" id="PF00108">
    <property type="entry name" value="Thiolase_N"/>
    <property type="match status" value="1"/>
</dbReference>
<dbReference type="eggNOG" id="COG0183">
    <property type="taxonomic scope" value="Bacteria"/>
</dbReference>
<dbReference type="InterPro" id="IPR020617">
    <property type="entry name" value="Thiolase_C"/>
</dbReference>
<name>H1XR42_CALAY</name>
<dbReference type="NCBIfam" id="TIGR01930">
    <property type="entry name" value="AcCoA-C-Actrans"/>
    <property type="match status" value="1"/>
</dbReference>
<dbReference type="PaxDb" id="880073-Calab_1573"/>
<dbReference type="PANTHER" id="PTHR18919:SF153">
    <property type="entry name" value="TRIFUNCTIONAL ENZYME SUBUNIT BETA, MITOCHONDRIAL"/>
    <property type="match status" value="1"/>
</dbReference>
<dbReference type="InParanoid" id="H1XR42"/>
<feature type="domain" description="Thiolase C-terminal" evidence="11">
    <location>
        <begin position="288"/>
        <end position="425"/>
    </location>
</feature>
<dbReference type="OrthoDB" id="8951704at2"/>
<dbReference type="EMBL" id="CP018099">
    <property type="protein sequence ID" value="APF17042.1"/>
    <property type="molecule type" value="Genomic_DNA"/>
</dbReference>
<evidence type="ECO:0000256" key="1">
    <source>
        <dbReference type="ARBA" id="ARBA00005005"/>
    </source>
</evidence>
<dbReference type="InterPro" id="IPR020616">
    <property type="entry name" value="Thiolase_N"/>
</dbReference>
<dbReference type="InterPro" id="IPR016039">
    <property type="entry name" value="Thiolase-like"/>
</dbReference>
<evidence type="ECO:0000256" key="8">
    <source>
        <dbReference type="PIRSR" id="PIRSR000429-1"/>
    </source>
</evidence>
<feature type="active site" description="Acyl-thioester intermediate" evidence="8">
    <location>
        <position position="88"/>
    </location>
</feature>
<dbReference type="EMBL" id="CM001402">
    <property type="protein sequence ID" value="EHO41193.1"/>
    <property type="molecule type" value="Genomic_DNA"/>
</dbReference>
<evidence type="ECO:0000256" key="6">
    <source>
        <dbReference type="ARBA" id="ARBA00023315"/>
    </source>
</evidence>
<keyword evidence="6 9" id="KW-0012">Acyltransferase</keyword>
<dbReference type="FunCoup" id="H1XR42">
    <property type="interactions" value="303"/>
</dbReference>
<comment type="similarity">
    <text evidence="2 9">Belongs to the thiolase-like superfamily. Thiolase family.</text>
</comment>
<dbReference type="RefSeq" id="WP_006928265.1">
    <property type="nucleotide sequence ID" value="NZ_CM001402.1"/>
</dbReference>
<dbReference type="InterPro" id="IPR020613">
    <property type="entry name" value="Thiolase_CS"/>
</dbReference>
<evidence type="ECO:0000256" key="5">
    <source>
        <dbReference type="ARBA" id="ARBA00023098"/>
    </source>
</evidence>
<dbReference type="Gene3D" id="3.40.47.10">
    <property type="match status" value="1"/>
</dbReference>
<keyword evidence="3 9" id="KW-0808">Transferase</keyword>
<dbReference type="GO" id="GO:0003985">
    <property type="term" value="F:acetyl-CoA C-acetyltransferase activity"/>
    <property type="evidence" value="ECO:0007669"/>
    <property type="project" value="TreeGrafter"/>
</dbReference>
<dbReference type="HOGENOM" id="CLU_031026_2_0_0"/>
<dbReference type="AlphaFoldDB" id="H1XR42"/>
<evidence type="ECO:0000256" key="3">
    <source>
        <dbReference type="ARBA" id="ARBA00022679"/>
    </source>
</evidence>
<evidence type="ECO:0000259" key="10">
    <source>
        <dbReference type="Pfam" id="PF00108"/>
    </source>
</evidence>
<evidence type="ECO:0000259" key="11">
    <source>
        <dbReference type="Pfam" id="PF02803"/>
    </source>
</evidence>
<evidence type="ECO:0000313" key="12">
    <source>
        <dbReference type="EMBL" id="APF17042.1"/>
    </source>
</evidence>
<dbReference type="CDD" id="cd00751">
    <property type="entry name" value="thiolase"/>
    <property type="match status" value="1"/>
</dbReference>
<dbReference type="STRING" id="880073.Cabys_291"/>
<dbReference type="EC" id="2.3.1.16" evidence="7"/>
<dbReference type="PROSITE" id="PS00099">
    <property type="entry name" value="THIOLASE_3"/>
    <property type="match status" value="1"/>
</dbReference>
<dbReference type="Pfam" id="PF02803">
    <property type="entry name" value="Thiolase_C"/>
    <property type="match status" value="1"/>
</dbReference>
<dbReference type="PROSITE" id="PS00737">
    <property type="entry name" value="THIOLASE_2"/>
    <property type="match status" value="1"/>
</dbReference>
<reference evidence="13 14" key="1">
    <citation type="submission" date="2011-09" db="EMBL/GenBank/DDBJ databases">
        <title>The permanent draft genome of Caldithrix abyssi DSM 13497.</title>
        <authorList>
            <consortium name="US DOE Joint Genome Institute (JGI-PGF)"/>
            <person name="Lucas S."/>
            <person name="Han J."/>
            <person name="Lapidus A."/>
            <person name="Bruce D."/>
            <person name="Goodwin L."/>
            <person name="Pitluck S."/>
            <person name="Peters L."/>
            <person name="Kyrpides N."/>
            <person name="Mavromatis K."/>
            <person name="Ivanova N."/>
            <person name="Mikhailova N."/>
            <person name="Chertkov O."/>
            <person name="Detter J.C."/>
            <person name="Tapia R."/>
            <person name="Han C."/>
            <person name="Land M."/>
            <person name="Hauser L."/>
            <person name="Markowitz V."/>
            <person name="Cheng J.-F."/>
            <person name="Hugenholtz P."/>
            <person name="Woyke T."/>
            <person name="Wu D."/>
            <person name="Spring S."/>
            <person name="Brambilla E."/>
            <person name="Klenk H.-P."/>
            <person name="Eisen J.A."/>
        </authorList>
    </citation>
    <scope>NUCLEOTIDE SEQUENCE [LARGE SCALE GENOMIC DNA]</scope>
    <source>
        <strain evidence="13 14">DSM 13497</strain>
    </source>
</reference>
<feature type="active site" description="Proton acceptor" evidence="8">
    <location>
        <position position="383"/>
    </location>
</feature>